<accession>A0AAW1Q0E2</accession>
<sequence>MCGKVDDASTRSVSPDASHTARKDNTTNQNKGKGVSIRKGSFKRILKLGEGMFGKVSEAYVREHHSDSFHCAIKTAAPCKKEARAMVRKRCQGEAAAGRRVTAKARHQFMEEAMAFTENYAQRLVSNEATALAENDHPNLIKAYHMLTNSAGTVVAFTMYLVSGGDVHELIGDFANGRSDKPATWKRALMPISAILDVMIPISSACAAMHANNWVHLEGAYEFAAPELAGPQRWELLDLRKADVFSAAKMLLFMILLQNFQPCGSFDQEMNLWKGILPENVDAIIKLRACGKGLYGKLLDLAESGTRLNPYERPTMEQFVTSLKVIEREHKEKQQLWSKTEALFKRPKKRTDLPQTG</sequence>
<keyword evidence="5" id="KW-1185">Reference proteome</keyword>
<dbReference type="InterPro" id="IPR017441">
    <property type="entry name" value="Protein_kinase_ATP_BS"/>
</dbReference>
<feature type="binding site" evidence="1">
    <location>
        <position position="80"/>
    </location>
    <ligand>
        <name>ATP</name>
        <dbReference type="ChEBI" id="CHEBI:30616"/>
    </ligand>
</feature>
<dbReference type="GO" id="GO:0004672">
    <property type="term" value="F:protein kinase activity"/>
    <property type="evidence" value="ECO:0007669"/>
    <property type="project" value="InterPro"/>
</dbReference>
<dbReference type="InterPro" id="IPR011009">
    <property type="entry name" value="Kinase-like_dom_sf"/>
</dbReference>
<keyword evidence="1" id="KW-0067">ATP-binding</keyword>
<dbReference type="EMBL" id="JALJOQ010000004">
    <property type="protein sequence ID" value="KAK9813569.1"/>
    <property type="molecule type" value="Genomic_DNA"/>
</dbReference>
<evidence type="ECO:0000256" key="2">
    <source>
        <dbReference type="SAM" id="MobiDB-lite"/>
    </source>
</evidence>
<evidence type="ECO:0000313" key="5">
    <source>
        <dbReference type="Proteomes" id="UP001465755"/>
    </source>
</evidence>
<comment type="caution">
    <text evidence="4">The sequence shown here is derived from an EMBL/GenBank/DDBJ whole genome shotgun (WGS) entry which is preliminary data.</text>
</comment>
<keyword evidence="1" id="KW-0547">Nucleotide-binding</keyword>
<name>A0AAW1Q0E2_9CHLO</name>
<dbReference type="GO" id="GO:0005524">
    <property type="term" value="F:ATP binding"/>
    <property type="evidence" value="ECO:0007669"/>
    <property type="project" value="UniProtKB-UniRule"/>
</dbReference>
<feature type="region of interest" description="Disordered" evidence="2">
    <location>
        <begin position="1"/>
        <end position="35"/>
    </location>
</feature>
<organism evidence="4 5">
    <name type="scientific">Symbiochloris irregularis</name>
    <dbReference type="NCBI Taxonomy" id="706552"/>
    <lineage>
        <taxon>Eukaryota</taxon>
        <taxon>Viridiplantae</taxon>
        <taxon>Chlorophyta</taxon>
        <taxon>core chlorophytes</taxon>
        <taxon>Trebouxiophyceae</taxon>
        <taxon>Trebouxiales</taxon>
        <taxon>Trebouxiaceae</taxon>
        <taxon>Symbiochloris</taxon>
    </lineage>
</organism>
<dbReference type="AlphaFoldDB" id="A0AAW1Q0E2"/>
<reference evidence="4 5" key="1">
    <citation type="journal article" date="2024" name="Nat. Commun.">
        <title>Phylogenomics reveals the evolutionary origins of lichenization in chlorophyte algae.</title>
        <authorList>
            <person name="Puginier C."/>
            <person name="Libourel C."/>
            <person name="Otte J."/>
            <person name="Skaloud P."/>
            <person name="Haon M."/>
            <person name="Grisel S."/>
            <person name="Petersen M."/>
            <person name="Berrin J.G."/>
            <person name="Delaux P.M."/>
            <person name="Dal Grande F."/>
            <person name="Keller J."/>
        </authorList>
    </citation>
    <scope>NUCLEOTIDE SEQUENCE [LARGE SCALE GENOMIC DNA]</scope>
    <source>
        <strain evidence="4 5">SAG 2036</strain>
    </source>
</reference>
<feature type="domain" description="Protein kinase" evidence="3">
    <location>
        <begin position="42"/>
        <end position="357"/>
    </location>
</feature>
<dbReference type="SMART" id="SM00220">
    <property type="entry name" value="S_TKc"/>
    <property type="match status" value="1"/>
</dbReference>
<dbReference type="SUPFAM" id="SSF56112">
    <property type="entry name" value="Protein kinase-like (PK-like)"/>
    <property type="match status" value="1"/>
</dbReference>
<dbReference type="Gene3D" id="1.10.510.10">
    <property type="entry name" value="Transferase(Phosphotransferase) domain 1"/>
    <property type="match status" value="2"/>
</dbReference>
<gene>
    <name evidence="4" type="ORF">WJX73_007758</name>
</gene>
<evidence type="ECO:0000313" key="4">
    <source>
        <dbReference type="EMBL" id="KAK9813569.1"/>
    </source>
</evidence>
<dbReference type="PROSITE" id="PS00107">
    <property type="entry name" value="PROTEIN_KINASE_ATP"/>
    <property type="match status" value="1"/>
</dbReference>
<proteinExistence type="predicted"/>
<evidence type="ECO:0000259" key="3">
    <source>
        <dbReference type="PROSITE" id="PS50011"/>
    </source>
</evidence>
<dbReference type="Proteomes" id="UP001465755">
    <property type="component" value="Unassembled WGS sequence"/>
</dbReference>
<dbReference type="PROSITE" id="PS50011">
    <property type="entry name" value="PROTEIN_KINASE_DOM"/>
    <property type="match status" value="1"/>
</dbReference>
<protein>
    <recommendedName>
        <fullName evidence="3">Protein kinase domain-containing protein</fullName>
    </recommendedName>
</protein>
<dbReference type="InterPro" id="IPR000719">
    <property type="entry name" value="Prot_kinase_dom"/>
</dbReference>
<evidence type="ECO:0000256" key="1">
    <source>
        <dbReference type="PROSITE-ProRule" id="PRU10141"/>
    </source>
</evidence>